<gene>
    <name evidence="7" type="ORF">SODALDRAFT_377029</name>
</gene>
<feature type="region of interest" description="Disordered" evidence="6">
    <location>
        <begin position="150"/>
        <end position="224"/>
    </location>
</feature>
<evidence type="ECO:0000256" key="4">
    <source>
        <dbReference type="ARBA" id="ARBA00040017"/>
    </source>
</evidence>
<dbReference type="InterPro" id="IPR005024">
    <property type="entry name" value="Snf7_fam"/>
</dbReference>
<dbReference type="GO" id="GO:0009898">
    <property type="term" value="C:cytoplasmic side of plasma membrane"/>
    <property type="evidence" value="ECO:0007669"/>
    <property type="project" value="TreeGrafter"/>
</dbReference>
<evidence type="ECO:0000256" key="2">
    <source>
        <dbReference type="ARBA" id="ARBA00006190"/>
    </source>
</evidence>
<evidence type="ECO:0000313" key="7">
    <source>
        <dbReference type="EMBL" id="ROT41347.1"/>
    </source>
</evidence>
<dbReference type="GO" id="GO:0000815">
    <property type="term" value="C:ESCRT III complex"/>
    <property type="evidence" value="ECO:0007669"/>
    <property type="project" value="TreeGrafter"/>
</dbReference>
<comment type="similarity">
    <text evidence="2">Belongs to the SNF7 family.</text>
</comment>
<dbReference type="GO" id="GO:0006900">
    <property type="term" value="P:vesicle budding from membrane"/>
    <property type="evidence" value="ECO:0007669"/>
    <property type="project" value="TreeGrafter"/>
</dbReference>
<keyword evidence="8" id="KW-1185">Reference proteome</keyword>
<dbReference type="Proteomes" id="UP000272025">
    <property type="component" value="Unassembled WGS sequence"/>
</dbReference>
<dbReference type="EMBL" id="ML119052">
    <property type="protein sequence ID" value="ROT41347.1"/>
    <property type="molecule type" value="Genomic_DNA"/>
</dbReference>
<dbReference type="STRING" id="1314773.A0A3N2Q3Q1"/>
<evidence type="ECO:0000256" key="3">
    <source>
        <dbReference type="ARBA" id="ARBA00022753"/>
    </source>
</evidence>
<comment type="subcellular location">
    <subcellularLocation>
        <location evidence="1">Endosome</location>
    </subcellularLocation>
</comment>
<evidence type="ECO:0000256" key="1">
    <source>
        <dbReference type="ARBA" id="ARBA00004177"/>
    </source>
</evidence>
<evidence type="ECO:0000256" key="5">
    <source>
        <dbReference type="ARBA" id="ARBA00042586"/>
    </source>
</evidence>
<keyword evidence="3" id="KW-0967">Endosome</keyword>
<feature type="compositionally biased region" description="Basic and acidic residues" evidence="6">
    <location>
        <begin position="166"/>
        <end position="178"/>
    </location>
</feature>
<dbReference type="PANTHER" id="PTHR22761:SF10">
    <property type="entry name" value="GH13992P"/>
    <property type="match status" value="1"/>
</dbReference>
<dbReference type="RefSeq" id="XP_028469153.1">
    <property type="nucleotide sequence ID" value="XM_028614875.1"/>
</dbReference>
<accession>A0A3N2Q3Q1</accession>
<evidence type="ECO:0000313" key="8">
    <source>
        <dbReference type="Proteomes" id="UP000272025"/>
    </source>
</evidence>
<feature type="compositionally biased region" description="Acidic residues" evidence="6">
    <location>
        <begin position="155"/>
        <end position="165"/>
    </location>
</feature>
<evidence type="ECO:0000256" key="6">
    <source>
        <dbReference type="SAM" id="MobiDB-lite"/>
    </source>
</evidence>
<sequence length="224" mass="25384">MSSWLSWWGGAANQKQKQAKVKEAVVGLRAHKDMLEKKAAYLQTQVDELEAQTKAALKRDPNEAKRLVARKLRKEKERQQVVNSIQSMESQEMALNRATATRDEVQATQKVTDAMKLINKDISVDKVDAMMESLREQNAANEEIAQMLGTPVGDMQDEDELEEELERMRQEQVDEEMLKTGTVPVSDKIKDLPSAATGELKRKTAPQESEEEAELRRLQAEMAM</sequence>
<reference evidence="7 8" key="1">
    <citation type="journal article" date="2018" name="Mol. Ecol.">
        <title>The obligate alkalophilic soda-lake fungus Sodiomyces alkalinus has shifted to a protein diet.</title>
        <authorList>
            <person name="Grum-Grzhimaylo A.A."/>
            <person name="Falkoski D.L."/>
            <person name="van den Heuvel J."/>
            <person name="Valero-Jimenez C.A."/>
            <person name="Min B."/>
            <person name="Choi I.G."/>
            <person name="Lipzen A."/>
            <person name="Daum C.G."/>
            <person name="Aanen D.K."/>
            <person name="Tsang A."/>
            <person name="Henrissat B."/>
            <person name="Bilanenko E.N."/>
            <person name="de Vries R.P."/>
            <person name="van Kan J.A.L."/>
            <person name="Grigoriev I.V."/>
            <person name="Debets A.J.M."/>
        </authorList>
    </citation>
    <scope>NUCLEOTIDE SEQUENCE [LARGE SCALE GENOMIC DNA]</scope>
    <source>
        <strain evidence="7 8">F11</strain>
    </source>
</reference>
<dbReference type="OrthoDB" id="5592979at2759"/>
<proteinExistence type="inferred from homology"/>
<dbReference type="PANTHER" id="PTHR22761">
    <property type="entry name" value="CHARGED MULTIVESICULAR BODY PROTEIN"/>
    <property type="match status" value="1"/>
</dbReference>
<feature type="compositionally biased region" description="Basic and acidic residues" evidence="6">
    <location>
        <begin position="214"/>
        <end position="224"/>
    </location>
</feature>
<dbReference type="GO" id="GO:0032511">
    <property type="term" value="P:late endosome to vacuole transport via multivesicular body sorting pathway"/>
    <property type="evidence" value="ECO:0007669"/>
    <property type="project" value="TreeGrafter"/>
</dbReference>
<protein>
    <recommendedName>
        <fullName evidence="4">Vacuolar-sorting protein SNF7</fullName>
    </recommendedName>
    <alternativeName>
        <fullName evidence="5">Vacuolar protein-sorting-associated protein 32</fullName>
    </alternativeName>
</protein>
<dbReference type="GeneID" id="39583352"/>
<dbReference type="AlphaFoldDB" id="A0A3N2Q3Q1"/>
<dbReference type="Gene3D" id="6.10.140.1230">
    <property type="match status" value="1"/>
</dbReference>
<name>A0A3N2Q3Q1_SODAK</name>
<dbReference type="Pfam" id="PF03357">
    <property type="entry name" value="Snf7"/>
    <property type="match status" value="1"/>
</dbReference>
<organism evidence="7 8">
    <name type="scientific">Sodiomyces alkalinus (strain CBS 110278 / VKM F-3762 / F11)</name>
    <name type="common">Alkaliphilic filamentous fungus</name>
    <dbReference type="NCBI Taxonomy" id="1314773"/>
    <lineage>
        <taxon>Eukaryota</taxon>
        <taxon>Fungi</taxon>
        <taxon>Dikarya</taxon>
        <taxon>Ascomycota</taxon>
        <taxon>Pezizomycotina</taxon>
        <taxon>Sordariomycetes</taxon>
        <taxon>Hypocreomycetidae</taxon>
        <taxon>Glomerellales</taxon>
        <taxon>Plectosphaerellaceae</taxon>
        <taxon>Sodiomyces</taxon>
    </lineage>
</organism>
<dbReference type="GO" id="GO:0005771">
    <property type="term" value="C:multivesicular body"/>
    <property type="evidence" value="ECO:0007669"/>
    <property type="project" value="TreeGrafter"/>
</dbReference>